<evidence type="ECO:0000256" key="3">
    <source>
        <dbReference type="ARBA" id="ARBA00022630"/>
    </source>
</evidence>
<protein>
    <submittedName>
        <fullName evidence="7">NAD(P)/FAD-dependent oxidoreductase</fullName>
    </submittedName>
</protein>
<dbReference type="Pfam" id="PF18267">
    <property type="entry name" value="Rubredoxin_C"/>
    <property type="match status" value="1"/>
</dbReference>
<dbReference type="InterPro" id="IPR016156">
    <property type="entry name" value="FAD/NAD-linked_Rdtase_dimer_sf"/>
</dbReference>
<dbReference type="Gene3D" id="3.50.50.60">
    <property type="entry name" value="FAD/NAD(P)-binding domain"/>
    <property type="match status" value="2"/>
</dbReference>
<dbReference type="EMBL" id="CP046056">
    <property type="protein sequence ID" value="QQD24018.1"/>
    <property type="molecule type" value="Genomic_DNA"/>
</dbReference>
<sequence>MNTDSVLLIIGNGMATNRLLETLDTHHHFARILVLSDEPARHYNRIMLSPLLAGETDLAAITPHDDDWYSKRRIQIFYGESAVAVNTQQRNITCASGLTLSWTQLIFATGSRSFIPSIPGAGCRNVLGFRTLQDVQNMQARLPHSRHATVVGAGLLGVEAAVGLQAQGLQVTLMHRNPVLMNRQLDSTAAQLLHNALRQRGIQVRTGCGPEQLLSDNGQEINRLLLHRSGRDTRQTLATDLVIFATGIIPNTELAAQAGIACNKGIQVNEYLQTSVPGIYALGECCEFSGTTYGLVAPIWHQVQVLSQMLLKQPASPYYEQPQITKLKVSGLDMHSIGDIHAGPDDGCELMTLLDEEAGMYKKLVLRHNRIIGALCVGDVRHSQWYFDLLMQAEDISDQRLTLLFGPQQRPEAA</sequence>
<name>A0A9X7UW64_9GAMM</name>
<dbReference type="GO" id="GO:0016491">
    <property type="term" value="F:oxidoreductase activity"/>
    <property type="evidence" value="ECO:0007669"/>
    <property type="project" value="InterPro"/>
</dbReference>
<keyword evidence="3" id="KW-0285">Flavoprotein</keyword>
<dbReference type="Pfam" id="PF07992">
    <property type="entry name" value="Pyr_redox_2"/>
    <property type="match status" value="1"/>
</dbReference>
<evidence type="ECO:0000313" key="7">
    <source>
        <dbReference type="EMBL" id="QQD24018.1"/>
    </source>
</evidence>
<dbReference type="PRINTS" id="PR00368">
    <property type="entry name" value="FADPNR"/>
</dbReference>
<gene>
    <name evidence="7" type="ORF">GJQ55_05765</name>
</gene>
<dbReference type="RefSeq" id="WP_228346570.1">
    <property type="nucleotide sequence ID" value="NZ_CP046056.1"/>
</dbReference>
<dbReference type="InterPro" id="IPR023753">
    <property type="entry name" value="FAD/NAD-binding_dom"/>
</dbReference>
<dbReference type="SUPFAM" id="SSF51905">
    <property type="entry name" value="FAD/NAD(P)-binding domain"/>
    <property type="match status" value="2"/>
</dbReference>
<proteinExistence type="inferred from homology"/>
<dbReference type="PANTHER" id="PTHR43429:SF3">
    <property type="entry name" value="NITRITE REDUCTASE [NAD(P)H]"/>
    <property type="match status" value="1"/>
</dbReference>
<evidence type="ECO:0000256" key="1">
    <source>
        <dbReference type="ARBA" id="ARBA00001974"/>
    </source>
</evidence>
<feature type="domain" description="NADH-rubredoxin oxidoreductase C-terminal" evidence="6">
    <location>
        <begin position="325"/>
        <end position="390"/>
    </location>
</feature>
<dbReference type="InterPro" id="IPR041575">
    <property type="entry name" value="Rubredoxin_C"/>
</dbReference>
<organism evidence="7 8">
    <name type="scientific">Venatoribacter cucullus</name>
    <dbReference type="NCBI Taxonomy" id="2661630"/>
    <lineage>
        <taxon>Bacteria</taxon>
        <taxon>Pseudomonadati</taxon>
        <taxon>Pseudomonadota</taxon>
        <taxon>Gammaproteobacteria</taxon>
        <taxon>Oceanospirillales</taxon>
        <taxon>Oceanospirillaceae</taxon>
        <taxon>Venatoribacter</taxon>
    </lineage>
</organism>
<evidence type="ECO:0000313" key="8">
    <source>
        <dbReference type="Proteomes" id="UP000596074"/>
    </source>
</evidence>
<dbReference type="AlphaFoldDB" id="A0A9X7UW64"/>
<dbReference type="PANTHER" id="PTHR43429">
    <property type="entry name" value="PYRIDINE NUCLEOTIDE-DISULFIDE OXIDOREDUCTASE DOMAIN-CONTAINING"/>
    <property type="match status" value="1"/>
</dbReference>
<keyword evidence="4" id="KW-0274">FAD</keyword>
<dbReference type="InterPro" id="IPR036188">
    <property type="entry name" value="FAD/NAD-bd_sf"/>
</dbReference>
<evidence type="ECO:0000256" key="4">
    <source>
        <dbReference type="ARBA" id="ARBA00022827"/>
    </source>
</evidence>
<dbReference type="Gene3D" id="3.30.390.30">
    <property type="match status" value="1"/>
</dbReference>
<accession>A0A9X7UW64</accession>
<evidence type="ECO:0000259" key="5">
    <source>
        <dbReference type="Pfam" id="PF07992"/>
    </source>
</evidence>
<dbReference type="InterPro" id="IPR050260">
    <property type="entry name" value="FAD-bd_OxRdtase"/>
</dbReference>
<evidence type="ECO:0000256" key="2">
    <source>
        <dbReference type="ARBA" id="ARBA00006442"/>
    </source>
</evidence>
<keyword evidence="8" id="KW-1185">Reference proteome</keyword>
<dbReference type="KEGG" id="vcw:GJQ55_05765"/>
<reference evidence="7 8" key="1">
    <citation type="submission" date="2019-11" db="EMBL/GenBank/DDBJ databases">
        <title>Venatorbacter sp. nov. a predator of Campylobacter and other Gram-negative bacteria.</title>
        <authorList>
            <person name="Saeedi A."/>
            <person name="Cummings N.J."/>
            <person name="Connerton I.F."/>
            <person name="Connerton P.L."/>
        </authorList>
    </citation>
    <scope>NUCLEOTIDE SEQUENCE [LARGE SCALE GENOMIC DNA]</scope>
    <source>
        <strain evidence="7">XL5</strain>
    </source>
</reference>
<feature type="domain" description="FAD/NAD(P)-binding" evidence="5">
    <location>
        <begin position="7"/>
        <end position="290"/>
    </location>
</feature>
<dbReference type="PRINTS" id="PR00411">
    <property type="entry name" value="PNDRDTASEI"/>
</dbReference>
<dbReference type="Proteomes" id="UP000596074">
    <property type="component" value="Chromosome"/>
</dbReference>
<comment type="similarity">
    <text evidence="2">Belongs to the FAD-dependent oxidoreductase family.</text>
</comment>
<evidence type="ECO:0000259" key="6">
    <source>
        <dbReference type="Pfam" id="PF18267"/>
    </source>
</evidence>
<comment type="cofactor">
    <cofactor evidence="1">
        <name>FAD</name>
        <dbReference type="ChEBI" id="CHEBI:57692"/>
    </cofactor>
</comment>